<dbReference type="SUPFAM" id="SSF55781">
    <property type="entry name" value="GAF domain-like"/>
    <property type="match status" value="1"/>
</dbReference>
<evidence type="ECO:0000256" key="4">
    <source>
        <dbReference type="ARBA" id="ARBA00023163"/>
    </source>
</evidence>
<feature type="domain" description="Heat-inducible transcription repressor HrcA C-terminal" evidence="5">
    <location>
        <begin position="104"/>
        <end position="312"/>
    </location>
</feature>
<dbReference type="Gene3D" id="3.30.390.60">
    <property type="entry name" value="Heat-inducible transcription repressor hrca homolog, domain 3"/>
    <property type="match status" value="1"/>
</dbReference>
<dbReference type="NCBIfam" id="TIGR00331">
    <property type="entry name" value="hrcA"/>
    <property type="match status" value="1"/>
</dbReference>
<dbReference type="EMBL" id="CAEZSL010000148">
    <property type="protein sequence ID" value="CAB4549917.1"/>
    <property type="molecule type" value="Genomic_DNA"/>
</dbReference>
<evidence type="ECO:0000256" key="2">
    <source>
        <dbReference type="ARBA" id="ARBA00023015"/>
    </source>
</evidence>
<dbReference type="PANTHER" id="PTHR34824">
    <property type="entry name" value="HEAT-INDUCIBLE TRANSCRIPTION REPRESSOR HRCA"/>
    <property type="match status" value="1"/>
</dbReference>
<keyword evidence="3" id="KW-0346">Stress response</keyword>
<sequence length="331" mass="35324">MLDDRKTAILRAVVQEYIGTGQPVGSSHIANAHEINVSSATVRHEMAFLEQEGFLAQPHTSAGRIPTDQGYRFFVDHLSQPGQLDDLKVSQVRDFFNGAHGRMEELLARTSHLVAGLTNYASVVVGPKVERAEVRSVQVVGLSARQAMVVAVMSNGAVESEHLEFDSEIPESRLLAATVHLRQAMMGHGLSGSNDISSSGDEGVDDICRRAMLALSHVGADDSVYVGGAASMASAFDAVDVVRQVLQTLEQQYLVVTLVRDILDRGLSVSIGAEHGIEPLASCSVVVSPVVVDGEQMGTVGVLGPTRMDYRQALATVAVVSDRLGRRLGEG</sequence>
<dbReference type="InterPro" id="IPR036388">
    <property type="entry name" value="WH-like_DNA-bd_sf"/>
</dbReference>
<evidence type="ECO:0000256" key="1">
    <source>
        <dbReference type="ARBA" id="ARBA00022491"/>
    </source>
</evidence>
<dbReference type="Pfam" id="PF01628">
    <property type="entry name" value="HrcA"/>
    <property type="match status" value="1"/>
</dbReference>
<dbReference type="GO" id="GO:0003677">
    <property type="term" value="F:DNA binding"/>
    <property type="evidence" value="ECO:0007669"/>
    <property type="project" value="InterPro"/>
</dbReference>
<dbReference type="PIRSF" id="PIRSF005485">
    <property type="entry name" value="HrcA"/>
    <property type="match status" value="1"/>
</dbReference>
<dbReference type="InterPro" id="IPR023120">
    <property type="entry name" value="WHTH_transcript_rep_HrcA_IDD"/>
</dbReference>
<organism evidence="6">
    <name type="scientific">freshwater metagenome</name>
    <dbReference type="NCBI Taxonomy" id="449393"/>
    <lineage>
        <taxon>unclassified sequences</taxon>
        <taxon>metagenomes</taxon>
        <taxon>ecological metagenomes</taxon>
    </lineage>
</organism>
<evidence type="ECO:0000313" key="6">
    <source>
        <dbReference type="EMBL" id="CAB4549917.1"/>
    </source>
</evidence>
<keyword evidence="4" id="KW-0804">Transcription</keyword>
<protein>
    <submittedName>
        <fullName evidence="6">Unannotated protein</fullName>
    </submittedName>
</protein>
<keyword evidence="1" id="KW-0678">Repressor</keyword>
<accession>A0A6J6CF23</accession>
<dbReference type="Gene3D" id="3.30.450.40">
    <property type="match status" value="1"/>
</dbReference>
<dbReference type="Gene3D" id="1.10.10.10">
    <property type="entry name" value="Winged helix-like DNA-binding domain superfamily/Winged helix DNA-binding domain"/>
    <property type="match status" value="1"/>
</dbReference>
<name>A0A6J6CF23_9ZZZZ</name>
<dbReference type="InterPro" id="IPR021153">
    <property type="entry name" value="HrcA_C"/>
</dbReference>
<evidence type="ECO:0000256" key="3">
    <source>
        <dbReference type="ARBA" id="ARBA00023016"/>
    </source>
</evidence>
<dbReference type="PANTHER" id="PTHR34824:SF1">
    <property type="entry name" value="HEAT-INDUCIBLE TRANSCRIPTION REPRESSOR HRCA"/>
    <property type="match status" value="1"/>
</dbReference>
<dbReference type="EMBL" id="CAEZZV010000001">
    <property type="protein sequence ID" value="CAB4766631.1"/>
    <property type="molecule type" value="Genomic_DNA"/>
</dbReference>
<gene>
    <name evidence="6" type="ORF">UFOPK1421_01212</name>
    <name evidence="7" type="ORF">UFOPK2921_00003</name>
</gene>
<reference evidence="6" key="1">
    <citation type="submission" date="2020-05" db="EMBL/GenBank/DDBJ databases">
        <authorList>
            <person name="Chiriac C."/>
            <person name="Salcher M."/>
            <person name="Ghai R."/>
            <person name="Kavagutti S V."/>
        </authorList>
    </citation>
    <scope>NUCLEOTIDE SEQUENCE</scope>
</reference>
<dbReference type="AlphaFoldDB" id="A0A6J6CF23"/>
<evidence type="ECO:0000313" key="7">
    <source>
        <dbReference type="EMBL" id="CAB4766631.1"/>
    </source>
</evidence>
<dbReference type="InterPro" id="IPR029016">
    <property type="entry name" value="GAF-like_dom_sf"/>
</dbReference>
<dbReference type="HAMAP" id="MF_00081">
    <property type="entry name" value="HrcA"/>
    <property type="match status" value="1"/>
</dbReference>
<dbReference type="GO" id="GO:0045892">
    <property type="term" value="P:negative regulation of DNA-templated transcription"/>
    <property type="evidence" value="ECO:0007669"/>
    <property type="project" value="TreeGrafter"/>
</dbReference>
<dbReference type="InterPro" id="IPR002571">
    <property type="entry name" value="HrcA"/>
</dbReference>
<proteinExistence type="inferred from homology"/>
<dbReference type="InterPro" id="IPR036390">
    <property type="entry name" value="WH_DNA-bd_sf"/>
</dbReference>
<dbReference type="SUPFAM" id="SSF46785">
    <property type="entry name" value="Winged helix' DNA-binding domain"/>
    <property type="match status" value="1"/>
</dbReference>
<evidence type="ECO:0000259" key="5">
    <source>
        <dbReference type="Pfam" id="PF01628"/>
    </source>
</evidence>
<keyword evidence="2" id="KW-0805">Transcription regulation</keyword>